<dbReference type="Gene3D" id="3.40.50.300">
    <property type="entry name" value="P-loop containing nucleotide triphosphate hydrolases"/>
    <property type="match status" value="1"/>
</dbReference>
<feature type="region of interest" description="Disordered" evidence="1">
    <location>
        <begin position="436"/>
        <end position="457"/>
    </location>
</feature>
<dbReference type="SUPFAM" id="SSF52540">
    <property type="entry name" value="P-loop containing nucleoside triphosphate hydrolases"/>
    <property type="match status" value="1"/>
</dbReference>
<proteinExistence type="predicted"/>
<feature type="region of interest" description="Disordered" evidence="1">
    <location>
        <begin position="1"/>
        <end position="20"/>
    </location>
</feature>
<feature type="compositionally biased region" description="Basic residues" evidence="1">
    <location>
        <begin position="1"/>
        <end position="14"/>
    </location>
</feature>
<name>A0AA38CSP3_9MICO</name>
<keyword evidence="3" id="KW-1185">Reference proteome</keyword>
<reference evidence="2" key="2">
    <citation type="submission" date="2023-02" db="EMBL/GenBank/DDBJ databases">
        <authorList>
            <person name="Sun Q."/>
            <person name="Mori K."/>
        </authorList>
    </citation>
    <scope>NUCLEOTIDE SEQUENCE</scope>
    <source>
        <strain evidence="2">NBRC 112290</strain>
    </source>
</reference>
<comment type="caution">
    <text evidence="2">The sequence shown here is derived from an EMBL/GenBank/DDBJ whole genome shotgun (WGS) entry which is preliminary data.</text>
</comment>
<evidence type="ECO:0000313" key="2">
    <source>
        <dbReference type="EMBL" id="GMA33653.1"/>
    </source>
</evidence>
<dbReference type="Proteomes" id="UP001157161">
    <property type="component" value="Unassembled WGS sequence"/>
</dbReference>
<evidence type="ECO:0000256" key="1">
    <source>
        <dbReference type="SAM" id="MobiDB-lite"/>
    </source>
</evidence>
<sequence length="507" mass="54731">MGRRSKHSTPKVRAPRVPSARGWLGAGAGADTTIQVPASFRGTTVQVCGLHPFAVGDGTSMLGVPLGVHEHTSATVCADPMSWFQGDAIGNPSVFVMGLPALGKTSLVARMCVGLAGYGVLPFVLGDTRPDYVPTIEALGGEVHRLGRNRDYINPLDPGESTVAAQRLRAAGFEREAQEVEADAHGRRLTTVLGLIAIQRKGPTTEAEEAVLDRALHIVDARLDRVPIMSDVLDVVREGPDELRAAVIDRGSWEVYQTKTEGLELSLTLLSTTGFGGLFSRESSKPLQRDKPVVYDISAIPQGESDLLAAALLACWSNGFATVNIAGILADAGLEPRRLYFLVMDELHRILRAGGGMMVDRIDYLTRLNRAEMVGQAMITHTMKDLKALPESERLKAMGFIERSGMVILGGLPGAEMPDLTPVLPLTQEEQAKLASWATPPSQSAKEGVKQDPPGRGKFLIKVGGRPGIPIRVRLTQRELNLTNTNRKWQEVEAQRRAARAQAREAS</sequence>
<reference evidence="2" key="1">
    <citation type="journal article" date="2014" name="Int. J. Syst. Evol. Microbiol.">
        <title>Complete genome sequence of Corynebacterium casei LMG S-19264T (=DSM 44701T), isolated from a smear-ripened cheese.</title>
        <authorList>
            <consortium name="US DOE Joint Genome Institute (JGI-PGF)"/>
            <person name="Walter F."/>
            <person name="Albersmeier A."/>
            <person name="Kalinowski J."/>
            <person name="Ruckert C."/>
        </authorList>
    </citation>
    <scope>NUCLEOTIDE SEQUENCE</scope>
    <source>
        <strain evidence="2">NBRC 112290</strain>
    </source>
</reference>
<gene>
    <name evidence="2" type="ORF">GCM10025875_36450</name>
</gene>
<accession>A0AA38CSP3</accession>
<protein>
    <submittedName>
        <fullName evidence="2">ATPase</fullName>
    </submittedName>
</protein>
<dbReference type="EMBL" id="BSUM01000003">
    <property type="protein sequence ID" value="GMA33653.1"/>
    <property type="molecule type" value="Genomic_DNA"/>
</dbReference>
<dbReference type="InterPro" id="IPR027417">
    <property type="entry name" value="P-loop_NTPase"/>
</dbReference>
<organism evidence="2 3">
    <name type="scientific">Litorihabitans aurantiacus</name>
    <dbReference type="NCBI Taxonomy" id="1930061"/>
    <lineage>
        <taxon>Bacteria</taxon>
        <taxon>Bacillati</taxon>
        <taxon>Actinomycetota</taxon>
        <taxon>Actinomycetes</taxon>
        <taxon>Micrococcales</taxon>
        <taxon>Beutenbergiaceae</taxon>
        <taxon>Litorihabitans</taxon>
    </lineage>
</organism>
<dbReference type="AlphaFoldDB" id="A0AA38CSP3"/>
<evidence type="ECO:0000313" key="3">
    <source>
        <dbReference type="Proteomes" id="UP001157161"/>
    </source>
</evidence>